<sequence length="64" mass="6948">MGAINAPFCSNSAAFLGFLLLCLSPFLISISSFCEAESPILILWIPPDPDRVIVDSFPFLDPCD</sequence>
<evidence type="ECO:0000256" key="1">
    <source>
        <dbReference type="SAM" id="SignalP"/>
    </source>
</evidence>
<evidence type="ECO:0000313" key="2">
    <source>
        <dbReference type="EMBL" id="URD73677.1"/>
    </source>
</evidence>
<organism evidence="2 3">
    <name type="scientific">Musa troglodytarum</name>
    <name type="common">fe'i banana</name>
    <dbReference type="NCBI Taxonomy" id="320322"/>
    <lineage>
        <taxon>Eukaryota</taxon>
        <taxon>Viridiplantae</taxon>
        <taxon>Streptophyta</taxon>
        <taxon>Embryophyta</taxon>
        <taxon>Tracheophyta</taxon>
        <taxon>Spermatophyta</taxon>
        <taxon>Magnoliopsida</taxon>
        <taxon>Liliopsida</taxon>
        <taxon>Zingiberales</taxon>
        <taxon>Musaceae</taxon>
        <taxon>Musa</taxon>
    </lineage>
</organism>
<dbReference type="Proteomes" id="UP001055439">
    <property type="component" value="Chromosome 1"/>
</dbReference>
<reference evidence="2" key="1">
    <citation type="submission" date="2022-05" db="EMBL/GenBank/DDBJ databases">
        <title>The Musa troglodytarum L. genome provides insights into the mechanism of non-climacteric behaviour and enrichment of carotenoids.</title>
        <authorList>
            <person name="Wang J."/>
        </authorList>
    </citation>
    <scope>NUCLEOTIDE SEQUENCE</scope>
    <source>
        <tissue evidence="2">Leaf</tissue>
    </source>
</reference>
<feature type="chain" id="PRO_5038659516" evidence="1">
    <location>
        <begin position="37"/>
        <end position="64"/>
    </location>
</feature>
<name>A0A9E7EBY7_9LILI</name>
<proteinExistence type="predicted"/>
<dbReference type="EMBL" id="CP097502">
    <property type="protein sequence ID" value="URD73677.1"/>
    <property type="molecule type" value="Genomic_DNA"/>
</dbReference>
<accession>A0A9E7EBY7</accession>
<dbReference type="AlphaFoldDB" id="A0A9E7EBY7"/>
<evidence type="ECO:0000313" key="3">
    <source>
        <dbReference type="Proteomes" id="UP001055439"/>
    </source>
</evidence>
<gene>
    <name evidence="2" type="ORF">MUK42_09572</name>
</gene>
<keyword evidence="3" id="KW-1185">Reference proteome</keyword>
<feature type="signal peptide" evidence="1">
    <location>
        <begin position="1"/>
        <end position="36"/>
    </location>
</feature>
<keyword evidence="1" id="KW-0732">Signal</keyword>
<protein>
    <submittedName>
        <fullName evidence="2">Uncharacterized protein</fullName>
    </submittedName>
</protein>